<keyword evidence="1" id="KW-0808">Transferase</keyword>
<dbReference type="Gene3D" id="3.40.50.300">
    <property type="entry name" value="P-loop containing nucleotide triphosphate hydrolases"/>
    <property type="match status" value="1"/>
</dbReference>
<sequence>MSITEPGTRTSESSVPRTSTAPIFVVGCQRSGTTMLRLILDSHSRISCGPETRFLEDMERIVGSDWKRLSQYGFSQEEWLRRIADFFGGIQSDYAAGRGKQRWADKSPRYAMKLDFIVRLFPDAQIVHVIRDGRDVAVSHRKRFGYWSCVKSSVKWPRYIAEARAGGAALPVHQYHELRYEALVTDQEATLRGLMDFLGEEWEPGMLDFESHAHDVPARYHVQATSRRAGEGTEAAVYSSRVGTYRKELDPFMRLLFQLTARRTLRELGYQ</sequence>
<accession>A0ABP8YEW9</accession>
<reference evidence="3" key="1">
    <citation type="journal article" date="2019" name="Int. J. Syst. Evol. Microbiol.">
        <title>The Global Catalogue of Microorganisms (GCM) 10K type strain sequencing project: providing services to taxonomists for standard genome sequencing and annotation.</title>
        <authorList>
            <consortium name="The Broad Institute Genomics Platform"/>
            <consortium name="The Broad Institute Genome Sequencing Center for Infectious Disease"/>
            <person name="Wu L."/>
            <person name="Ma J."/>
        </authorList>
    </citation>
    <scope>NUCLEOTIDE SEQUENCE [LARGE SCALE GENOMIC DNA]</scope>
    <source>
        <strain evidence="3">JCM 18961</strain>
    </source>
</reference>
<dbReference type="PANTHER" id="PTHR12788">
    <property type="entry name" value="PROTEIN-TYROSINE SULFOTRANSFERASE 2"/>
    <property type="match status" value="1"/>
</dbReference>
<dbReference type="InterPro" id="IPR026634">
    <property type="entry name" value="TPST-like"/>
</dbReference>
<evidence type="ECO:0000313" key="3">
    <source>
        <dbReference type="Proteomes" id="UP001500556"/>
    </source>
</evidence>
<dbReference type="InterPro" id="IPR027417">
    <property type="entry name" value="P-loop_NTPase"/>
</dbReference>
<dbReference type="EMBL" id="BAABLO010000011">
    <property type="protein sequence ID" value="GAA4727160.1"/>
    <property type="molecule type" value="Genomic_DNA"/>
</dbReference>
<proteinExistence type="predicted"/>
<dbReference type="RefSeq" id="WP_345504054.1">
    <property type="nucleotide sequence ID" value="NZ_BAABLO010000011.1"/>
</dbReference>
<name>A0ABP8YEW9_9MICO</name>
<dbReference type="SUPFAM" id="SSF52540">
    <property type="entry name" value="P-loop containing nucleoside triphosphate hydrolases"/>
    <property type="match status" value="1"/>
</dbReference>
<keyword evidence="3" id="KW-1185">Reference proteome</keyword>
<protein>
    <submittedName>
        <fullName evidence="2">Sulfotransferase</fullName>
    </submittedName>
</protein>
<gene>
    <name evidence="2" type="ORF">GCM10025782_27120</name>
</gene>
<dbReference type="Proteomes" id="UP001500556">
    <property type="component" value="Unassembled WGS sequence"/>
</dbReference>
<dbReference type="Pfam" id="PF13469">
    <property type="entry name" value="Sulfotransfer_3"/>
    <property type="match status" value="1"/>
</dbReference>
<evidence type="ECO:0000256" key="1">
    <source>
        <dbReference type="ARBA" id="ARBA00022679"/>
    </source>
</evidence>
<comment type="caution">
    <text evidence="2">The sequence shown here is derived from an EMBL/GenBank/DDBJ whole genome shotgun (WGS) entry which is preliminary data.</text>
</comment>
<evidence type="ECO:0000313" key="2">
    <source>
        <dbReference type="EMBL" id="GAA4727160.1"/>
    </source>
</evidence>
<dbReference type="PANTHER" id="PTHR12788:SF10">
    <property type="entry name" value="PROTEIN-TYROSINE SULFOTRANSFERASE"/>
    <property type="match status" value="1"/>
</dbReference>
<organism evidence="2 3">
    <name type="scientific">Pedococcus ginsenosidimutans</name>
    <dbReference type="NCBI Taxonomy" id="490570"/>
    <lineage>
        <taxon>Bacteria</taxon>
        <taxon>Bacillati</taxon>
        <taxon>Actinomycetota</taxon>
        <taxon>Actinomycetes</taxon>
        <taxon>Micrococcales</taxon>
        <taxon>Intrasporangiaceae</taxon>
        <taxon>Pedococcus</taxon>
    </lineage>
</organism>